<reference evidence="4 5" key="1">
    <citation type="journal article" date="2011" name="J. Bacteriol.">
        <title>Complete genome sequence of the industrial strain Ketogulonicigenium vulgare WSH-001.</title>
        <authorList>
            <person name="Liu L."/>
            <person name="Li Y."/>
            <person name="Zhang J."/>
            <person name="Zhou Z."/>
            <person name="Liu J."/>
            <person name="Li X."/>
            <person name="Zhou J."/>
            <person name="Du G."/>
            <person name="Wang L."/>
            <person name="Chen J."/>
        </authorList>
    </citation>
    <scope>NUCLEOTIDE SEQUENCE [LARGE SCALE GENOMIC DNA]</scope>
    <source>
        <strain evidence="4 5">WSH-001</strain>
    </source>
</reference>
<evidence type="ECO:0000259" key="3">
    <source>
        <dbReference type="Pfam" id="PF17782"/>
    </source>
</evidence>
<proteinExistence type="inferred from homology"/>
<name>F9Y7F7_KETVW</name>
<dbReference type="Gene3D" id="3.40.50.450">
    <property type="match status" value="1"/>
</dbReference>
<dbReference type="Pfam" id="PF17782">
    <property type="entry name" value="WHD_DprA"/>
    <property type="match status" value="1"/>
</dbReference>
<gene>
    <name evidence="4" type="primary">dprA</name>
    <name evidence="4" type="ordered locus">KVU_1246</name>
</gene>
<protein>
    <submittedName>
        <fullName evidence="4">DNA processing protein DprA, putative</fullName>
    </submittedName>
</protein>
<dbReference type="InterPro" id="IPR036388">
    <property type="entry name" value="WH-like_DNA-bd_sf"/>
</dbReference>
<dbReference type="PANTHER" id="PTHR43022:SF1">
    <property type="entry name" value="PROTEIN SMF"/>
    <property type="match status" value="1"/>
</dbReference>
<dbReference type="Pfam" id="PF02481">
    <property type="entry name" value="DNA_processg_A"/>
    <property type="match status" value="1"/>
</dbReference>
<feature type="domain" description="DprA winged helix" evidence="3">
    <location>
        <begin position="171"/>
        <end position="222"/>
    </location>
</feature>
<dbReference type="EMBL" id="CP002018">
    <property type="protein sequence ID" value="AEM41085.1"/>
    <property type="molecule type" value="Genomic_DNA"/>
</dbReference>
<dbReference type="InterPro" id="IPR003488">
    <property type="entry name" value="DprA"/>
</dbReference>
<keyword evidence="5" id="KW-1185">Reference proteome</keyword>
<evidence type="ECO:0000259" key="2">
    <source>
        <dbReference type="Pfam" id="PF02481"/>
    </source>
</evidence>
<dbReference type="SUPFAM" id="SSF102405">
    <property type="entry name" value="MCP/YpsA-like"/>
    <property type="match status" value="1"/>
</dbReference>
<dbReference type="Gene3D" id="1.10.10.10">
    <property type="entry name" value="Winged helix-like DNA-binding domain superfamily/Winged helix DNA-binding domain"/>
    <property type="match status" value="1"/>
</dbReference>
<sequence>MAAQLAGDLGAAGLAVVSGLARGIDAAAHRAALSTGTIAVLGTGIDRSYPNENTALAREIAAQGLLLSELPPGAEAQARHFPARNRIVSGLSRAVVVVEAAVKSGSLLTARDALDQGRDVMAVPGHPLDARAGGCNLLLRDGALLVRDAHDVREALSIDAPPPQAALALSAPLSLADPSARILAQISASPVPEHVLRDTLGIDARSLSLALIDLELDGAIHRPSSGLVALGRQRA</sequence>
<dbReference type="KEGG" id="kvl:KVU_1246"/>
<dbReference type="PATRIC" id="fig|759362.5.peg.1282"/>
<dbReference type="eggNOG" id="COG0758">
    <property type="taxonomic scope" value="Bacteria"/>
</dbReference>
<evidence type="ECO:0000256" key="1">
    <source>
        <dbReference type="ARBA" id="ARBA00006525"/>
    </source>
</evidence>
<comment type="similarity">
    <text evidence="1">Belongs to the DprA/Smf family.</text>
</comment>
<organism evidence="4 5">
    <name type="scientific">Ketogulonicigenium vulgare (strain WSH-001)</name>
    <dbReference type="NCBI Taxonomy" id="759362"/>
    <lineage>
        <taxon>Bacteria</taxon>
        <taxon>Pseudomonadati</taxon>
        <taxon>Pseudomonadota</taxon>
        <taxon>Alphaproteobacteria</taxon>
        <taxon>Rhodobacterales</taxon>
        <taxon>Roseobacteraceae</taxon>
        <taxon>Ketogulonicigenium</taxon>
    </lineage>
</organism>
<dbReference type="HOGENOM" id="CLU_029601_0_4_5"/>
<dbReference type="GO" id="GO:0009294">
    <property type="term" value="P:DNA-mediated transformation"/>
    <property type="evidence" value="ECO:0007669"/>
    <property type="project" value="InterPro"/>
</dbReference>
<feature type="domain" description="Smf/DprA SLOG" evidence="2">
    <location>
        <begin position="2"/>
        <end position="156"/>
    </location>
</feature>
<accession>F9Y7F7</accession>
<dbReference type="AlphaFoldDB" id="F9Y7F7"/>
<dbReference type="InterPro" id="IPR057666">
    <property type="entry name" value="DrpA_SLOG"/>
</dbReference>
<evidence type="ECO:0000313" key="5">
    <source>
        <dbReference type="Proteomes" id="UP000000692"/>
    </source>
</evidence>
<evidence type="ECO:0000313" key="4">
    <source>
        <dbReference type="EMBL" id="AEM41085.1"/>
    </source>
</evidence>
<dbReference type="Proteomes" id="UP000000692">
    <property type="component" value="Chromosome"/>
</dbReference>
<dbReference type="PANTHER" id="PTHR43022">
    <property type="entry name" value="PROTEIN SMF"/>
    <property type="match status" value="1"/>
</dbReference>
<dbReference type="OrthoDB" id="9785707at2"/>
<dbReference type="InterPro" id="IPR041614">
    <property type="entry name" value="DprA_WH"/>
</dbReference>